<dbReference type="Pfam" id="PF02776">
    <property type="entry name" value="TPP_enzyme_N"/>
    <property type="match status" value="1"/>
</dbReference>
<evidence type="ECO:0000259" key="10">
    <source>
        <dbReference type="Pfam" id="PF02776"/>
    </source>
</evidence>
<dbReference type="GO" id="GO:0033611">
    <property type="term" value="P:oxalate catabolic process"/>
    <property type="evidence" value="ECO:0007669"/>
    <property type="project" value="InterPro"/>
</dbReference>
<dbReference type="InterPro" id="IPR012000">
    <property type="entry name" value="Thiamin_PyroP_enz_cen_dom"/>
</dbReference>
<keyword evidence="12" id="KW-1185">Reference proteome</keyword>
<dbReference type="PANTHER" id="PTHR43710">
    <property type="entry name" value="2-HYDROXYACYL-COA LYASE"/>
    <property type="match status" value="1"/>
</dbReference>
<dbReference type="OrthoDB" id="4494979at2"/>
<feature type="domain" description="Thiamine pyrophosphate enzyme central" evidence="8">
    <location>
        <begin position="200"/>
        <end position="329"/>
    </location>
</feature>
<dbReference type="GO" id="GO:0030976">
    <property type="term" value="F:thiamine pyrophosphate binding"/>
    <property type="evidence" value="ECO:0007669"/>
    <property type="project" value="InterPro"/>
</dbReference>
<evidence type="ECO:0000313" key="11">
    <source>
        <dbReference type="EMBL" id="TCD53626.1"/>
    </source>
</evidence>
<dbReference type="GO" id="GO:0008949">
    <property type="term" value="F:oxalyl-CoA decarboxylase activity"/>
    <property type="evidence" value="ECO:0007669"/>
    <property type="project" value="UniProtKB-EC"/>
</dbReference>
<dbReference type="CDD" id="cd07035">
    <property type="entry name" value="TPP_PYR_POX_like"/>
    <property type="match status" value="1"/>
</dbReference>
<comment type="cofactor">
    <cofactor evidence="1">
        <name>thiamine diphosphate</name>
        <dbReference type="ChEBI" id="CHEBI:58937"/>
    </cofactor>
</comment>
<gene>
    <name evidence="11" type="ORF">EJ419_08280</name>
</gene>
<dbReference type="EC" id="4.1.1.8" evidence="11"/>
<dbReference type="InterPro" id="IPR029061">
    <property type="entry name" value="THDP-binding"/>
</dbReference>
<dbReference type="NCBIfam" id="TIGR03254">
    <property type="entry name" value="oxalate_oxc"/>
    <property type="match status" value="1"/>
</dbReference>
<evidence type="ECO:0000256" key="5">
    <source>
        <dbReference type="ARBA" id="ARBA00023052"/>
    </source>
</evidence>
<evidence type="ECO:0000259" key="8">
    <source>
        <dbReference type="Pfam" id="PF00205"/>
    </source>
</evidence>
<proteinExistence type="inferred from homology"/>
<dbReference type="AlphaFoldDB" id="A0A4R0QYP8"/>
<dbReference type="CDD" id="cd02004">
    <property type="entry name" value="TPP_BZL_OCoD_HPCL"/>
    <property type="match status" value="1"/>
</dbReference>
<feature type="domain" description="Thiamine pyrophosphate enzyme TPP-binding" evidence="9">
    <location>
        <begin position="406"/>
        <end position="539"/>
    </location>
</feature>
<dbReference type="InterPro" id="IPR011766">
    <property type="entry name" value="TPP_enzyme_TPP-bd"/>
</dbReference>
<dbReference type="RefSeq" id="WP_131285464.1">
    <property type="nucleotide sequence ID" value="NZ_RXLP01000027.1"/>
</dbReference>
<accession>A0A4R0QYP8</accession>
<organism evidence="11 12">
    <name type="scientific">Alloscardovia theropitheci</name>
    <dbReference type="NCBI Taxonomy" id="2496842"/>
    <lineage>
        <taxon>Bacteria</taxon>
        <taxon>Bacillati</taxon>
        <taxon>Actinomycetota</taxon>
        <taxon>Actinomycetes</taxon>
        <taxon>Bifidobacteriales</taxon>
        <taxon>Bifidobacteriaceae</taxon>
        <taxon>Alloscardovia</taxon>
    </lineage>
</organism>
<evidence type="ECO:0000256" key="1">
    <source>
        <dbReference type="ARBA" id="ARBA00001964"/>
    </source>
</evidence>
<evidence type="ECO:0000256" key="6">
    <source>
        <dbReference type="ARBA" id="ARBA00023239"/>
    </source>
</evidence>
<dbReference type="InterPro" id="IPR017660">
    <property type="entry name" value="Oxalyl-CoA_decarboxylase"/>
</dbReference>
<comment type="caution">
    <text evidence="11">The sequence shown here is derived from an EMBL/GenBank/DDBJ whole genome shotgun (WGS) entry which is preliminary data.</text>
</comment>
<name>A0A4R0QYP8_9BIFI</name>
<dbReference type="InterPro" id="IPR029035">
    <property type="entry name" value="DHS-like_NAD/FAD-binding_dom"/>
</dbReference>
<evidence type="ECO:0000256" key="4">
    <source>
        <dbReference type="ARBA" id="ARBA00022842"/>
    </source>
</evidence>
<evidence type="ECO:0000259" key="9">
    <source>
        <dbReference type="Pfam" id="PF02775"/>
    </source>
</evidence>
<dbReference type="SUPFAM" id="SSF52518">
    <property type="entry name" value="Thiamin diphosphate-binding fold (THDP-binding)"/>
    <property type="match status" value="2"/>
</dbReference>
<protein>
    <submittedName>
        <fullName evidence="11">Oxalyl-CoA decarboxylase</fullName>
        <ecNumber evidence="11">4.1.1.8</ecNumber>
    </submittedName>
</protein>
<dbReference type="GO" id="GO:0001561">
    <property type="term" value="P:fatty acid alpha-oxidation"/>
    <property type="evidence" value="ECO:0007669"/>
    <property type="project" value="TreeGrafter"/>
</dbReference>
<dbReference type="Gene3D" id="3.40.50.970">
    <property type="match status" value="2"/>
</dbReference>
<dbReference type="SUPFAM" id="SSF52467">
    <property type="entry name" value="DHS-like NAD/FAD-binding domain"/>
    <property type="match status" value="1"/>
</dbReference>
<keyword evidence="4" id="KW-0460">Magnesium</keyword>
<dbReference type="Gene3D" id="3.40.50.1220">
    <property type="entry name" value="TPP-binding domain"/>
    <property type="match status" value="1"/>
</dbReference>
<dbReference type="InterPro" id="IPR045025">
    <property type="entry name" value="HACL1-like"/>
</dbReference>
<dbReference type="Pfam" id="PF00205">
    <property type="entry name" value="TPP_enzyme_M"/>
    <property type="match status" value="1"/>
</dbReference>
<keyword evidence="6 11" id="KW-0456">Lyase</keyword>
<comment type="similarity">
    <text evidence="2 7">Belongs to the TPP enzyme family.</text>
</comment>
<keyword evidence="3" id="KW-0479">Metal-binding</keyword>
<dbReference type="PANTHER" id="PTHR43710:SF2">
    <property type="entry name" value="2-HYDROXYACYL-COA LYASE 1"/>
    <property type="match status" value="1"/>
</dbReference>
<feature type="domain" description="Thiamine pyrophosphate enzyme N-terminal TPP-binding" evidence="10">
    <location>
        <begin position="8"/>
        <end position="123"/>
    </location>
</feature>
<evidence type="ECO:0000313" key="12">
    <source>
        <dbReference type="Proteomes" id="UP000291289"/>
    </source>
</evidence>
<evidence type="ECO:0000256" key="2">
    <source>
        <dbReference type="ARBA" id="ARBA00007812"/>
    </source>
</evidence>
<evidence type="ECO:0000256" key="7">
    <source>
        <dbReference type="RuleBase" id="RU362132"/>
    </source>
</evidence>
<dbReference type="InterPro" id="IPR012001">
    <property type="entry name" value="Thiamin_PyroP_enz_TPP-bd_dom"/>
</dbReference>
<dbReference type="NCBIfam" id="NF006721">
    <property type="entry name" value="PRK09259.1"/>
    <property type="match status" value="1"/>
</dbReference>
<reference evidence="11 12" key="1">
    <citation type="submission" date="2018-12" db="EMBL/GenBank/DDBJ databases">
        <title>Alloscrdovia theropitheci sp. nov: a novel taxon from the feces of the bleeding-herat monkey (Theropithecus geleda).</title>
        <authorList>
            <person name="Modesto M."/>
        </authorList>
    </citation>
    <scope>NUCLEOTIDE SEQUENCE [LARGE SCALE GENOMIC DNA]</scope>
    <source>
        <strain evidence="11 12">GLDI4/2</strain>
    </source>
</reference>
<dbReference type="EMBL" id="RXLP01000027">
    <property type="protein sequence ID" value="TCD53626.1"/>
    <property type="molecule type" value="Genomic_DNA"/>
</dbReference>
<dbReference type="Pfam" id="PF02775">
    <property type="entry name" value="TPP_enzyme_C"/>
    <property type="match status" value="1"/>
</dbReference>
<keyword evidence="5 7" id="KW-0786">Thiamine pyrophosphate</keyword>
<evidence type="ECO:0000256" key="3">
    <source>
        <dbReference type="ARBA" id="ARBA00022723"/>
    </source>
</evidence>
<sequence>MSDSTTKSGAELLIDALKINGIQNIYGLVGIPVTDLARLAQIEGMNYYGFRREDAAVNAAAAAGFITGKPGIALTVSAPGFLNGLPSLAQATKNCFPLIMISGSSDRNIIDLDQGDYEGLDQYNIAKPFCKAAFRVNRAEDMGTAVARAIRTAVSGRPGGVYLDLPAEAIESMMIDDKKGNNVYEIVDPAPSVIPSDESISRAINIIKNSQKPLVIVGKGAASARAEKEVKELIDTLNVPYLPMSMAKGLIPDDDSHSAAAARSYSLKNADTIILLGARLNWLLSHGKAPVFNESAQVIQIDIDAYEFDSNRRIDAPILGDMKSSLRKLIDAVHEQEVTVESQWLDDVQNVVLSNKEKMRTRLEAGKTSEPLNFFGALLPLQEYMNEHPDTYLVSEGANTLDMGRNIIDMKLPRHRLDCGTWGVMGIGLGYAIAAAVETGKRVIALEGDSAFGFDAMEMETICRYHLPVTVVVLNNGGIYNGTDKVVDNQPSPTNLDPRAHYEYLSSAFGGDSYVASTYSEVKDALVKAMDSNNPSIINATLNPSAGTESGHIDNLNAKIDLKKAANNL</sequence>
<dbReference type="Proteomes" id="UP000291289">
    <property type="component" value="Unassembled WGS sequence"/>
</dbReference>
<dbReference type="GO" id="GO:0000287">
    <property type="term" value="F:magnesium ion binding"/>
    <property type="evidence" value="ECO:0007669"/>
    <property type="project" value="InterPro"/>
</dbReference>